<evidence type="ECO:0000313" key="2">
    <source>
        <dbReference type="EMBL" id="SFP22151.1"/>
    </source>
</evidence>
<feature type="transmembrane region" description="Helical" evidence="1">
    <location>
        <begin position="73"/>
        <end position="91"/>
    </location>
</feature>
<evidence type="ECO:0000313" key="3">
    <source>
        <dbReference type="Proteomes" id="UP000182400"/>
    </source>
</evidence>
<keyword evidence="1" id="KW-1133">Transmembrane helix</keyword>
<keyword evidence="1" id="KW-0472">Membrane</keyword>
<dbReference type="Proteomes" id="UP000182400">
    <property type="component" value="Unassembled WGS sequence"/>
</dbReference>
<proteinExistence type="predicted"/>
<evidence type="ECO:0000256" key="1">
    <source>
        <dbReference type="SAM" id="Phobius"/>
    </source>
</evidence>
<dbReference type="STRING" id="658457.SAMN05216601_10715"/>
<sequence>MSRLIGFLLLVAGVIHLLPMVGVLGGERLNALYGLALDEPNLQILMRHRAVLFGLLGTLLVAAAFVPTLRSAALIGGLISVIAFLLLAWSAPVYNEALRRVVSADWIALACLVPALLLHLRSN</sequence>
<keyword evidence="1" id="KW-0812">Transmembrane</keyword>
<dbReference type="OrthoDB" id="1495227at2"/>
<feature type="transmembrane region" description="Helical" evidence="1">
    <location>
        <begin position="49"/>
        <end position="66"/>
    </location>
</feature>
<dbReference type="EMBL" id="FOWP01000007">
    <property type="protein sequence ID" value="SFP22151.1"/>
    <property type="molecule type" value="Genomic_DNA"/>
</dbReference>
<dbReference type="RefSeq" id="WP_074939403.1">
    <property type="nucleotide sequence ID" value="NZ_FOWP01000007.1"/>
</dbReference>
<feature type="transmembrane region" description="Helical" evidence="1">
    <location>
        <begin position="103"/>
        <end position="120"/>
    </location>
</feature>
<evidence type="ECO:0008006" key="4">
    <source>
        <dbReference type="Google" id="ProtNLM"/>
    </source>
</evidence>
<accession>A0A1I5NLR5</accession>
<dbReference type="AlphaFoldDB" id="A0A1I5NLR5"/>
<protein>
    <recommendedName>
        <fullName evidence="4">Phosphopantetheine adenylyltransferase</fullName>
    </recommendedName>
</protein>
<name>A0A1I5NLR5_9GAMM</name>
<organism evidence="2 3">
    <name type="scientific">Ectopseudomonas composti</name>
    <dbReference type="NCBI Taxonomy" id="658457"/>
    <lineage>
        <taxon>Bacteria</taxon>
        <taxon>Pseudomonadati</taxon>
        <taxon>Pseudomonadota</taxon>
        <taxon>Gammaproteobacteria</taxon>
        <taxon>Pseudomonadales</taxon>
        <taxon>Pseudomonadaceae</taxon>
        <taxon>Ectopseudomonas</taxon>
    </lineage>
</organism>
<gene>
    <name evidence="2" type="ORF">SAMN05216601_10715</name>
</gene>
<reference evidence="2 3" key="1">
    <citation type="submission" date="2016-10" db="EMBL/GenBank/DDBJ databases">
        <authorList>
            <person name="de Groot N.N."/>
        </authorList>
    </citation>
    <scope>NUCLEOTIDE SEQUENCE [LARGE SCALE GENOMIC DNA]</scope>
    <source>
        <strain evidence="2 3">CCUG 59231</strain>
    </source>
</reference>